<evidence type="ECO:0000313" key="3">
    <source>
        <dbReference type="Proteomes" id="UP001164746"/>
    </source>
</evidence>
<feature type="region of interest" description="Disordered" evidence="1">
    <location>
        <begin position="97"/>
        <end position="129"/>
    </location>
</feature>
<sequence>MHIQVEERVFSSIADSSGCLGSALVAVTEVCDSIHETSPETEIVLCSILPRKKNDRRVSSTLARVFNRWIQNANTMLMDISEAIPYIRFLGYGAQKSTKSSRSQPNSKSTISTSSLNPVEKTSPPHQDELDIADHADFSKLKLLLSNDVEQNPGPTYHCEWNNCGFIGLTTTRMGQHLRQHGREEECKWAQCNGFQRTSYEDLELHIIHDHFFDDRITFPSLDDWLEYLPEKRIDPETTDLRFCPKHLRSKLKLLLFDEDYLDMPTNKSYTMSDHLCTLDFEKDGKIYIQVAEEDTMICCMNDYNDSGSLRKEVYVYTTWLKQESGDYFHCTCSIYRTLFDIAHSQTLNYSNRNSCMHCTFLKCIVLPNLQIDERATETKTRKFVQEGKQCAGKDLIELSDFNGTRKFSVLAEGETKPVFLSLSHNKAKANYTVTCHNGECQSKKGHKRYLNNLNSSNLCRHLFVLKHNPESWIDLHERNATNETFLDDQLLDDETNDDAGDGDPVDTNDNFDPETGLWKYKCESSHPAAARESDMLRRNIIKRDGWNDLTLSRQADGSLKGPNFYPDMPDNTCCCGSGWLKRDDDPDYSENGKLIPLGRVLTVYTQFAPVQCDVYKRVCYNPIDDSRCELAWNEGQSESIHVFSSKTAAGDEIGWEFTSSVMKTGCTFSAYCQMKDELYRTRDPKAKFMDATVFLKWWFSWAANMNIDFRQPCDICRYEPNRLCCDGTRVGVGFRHSNFTEISKPDSSLQTQQTLHRRMDRCYLKNKPGVEKRQMIAYREALDNIARTTVAEFEPLDIPENNDRINLLMQALPEEAHQSFQRFTRGMSEFERVAYASVLKMLATTASVTSILSPEYALFLAGISN</sequence>
<protein>
    <recommendedName>
        <fullName evidence="4">C2H2-type domain-containing protein</fullName>
    </recommendedName>
</protein>
<feature type="compositionally biased region" description="Polar residues" evidence="1">
    <location>
        <begin position="97"/>
        <end position="117"/>
    </location>
</feature>
<reference evidence="2" key="1">
    <citation type="submission" date="2022-11" db="EMBL/GenBank/DDBJ databases">
        <title>Centuries of genome instability and evolution in soft-shell clam transmissible cancer (bioRxiv).</title>
        <authorList>
            <person name="Hart S.F.M."/>
            <person name="Yonemitsu M.A."/>
            <person name="Giersch R.M."/>
            <person name="Beal B.F."/>
            <person name="Arriagada G."/>
            <person name="Davis B.W."/>
            <person name="Ostrander E.A."/>
            <person name="Goff S.P."/>
            <person name="Metzger M.J."/>
        </authorList>
    </citation>
    <scope>NUCLEOTIDE SEQUENCE</scope>
    <source>
        <strain evidence="2">MELC-2E11</strain>
        <tissue evidence="2">Siphon/mantle</tissue>
    </source>
</reference>
<name>A0ABY7E0P1_MYAAR</name>
<keyword evidence="3" id="KW-1185">Reference proteome</keyword>
<organism evidence="2 3">
    <name type="scientific">Mya arenaria</name>
    <name type="common">Soft-shell clam</name>
    <dbReference type="NCBI Taxonomy" id="6604"/>
    <lineage>
        <taxon>Eukaryota</taxon>
        <taxon>Metazoa</taxon>
        <taxon>Spiralia</taxon>
        <taxon>Lophotrochozoa</taxon>
        <taxon>Mollusca</taxon>
        <taxon>Bivalvia</taxon>
        <taxon>Autobranchia</taxon>
        <taxon>Heteroconchia</taxon>
        <taxon>Euheterodonta</taxon>
        <taxon>Imparidentia</taxon>
        <taxon>Neoheterodontei</taxon>
        <taxon>Myida</taxon>
        <taxon>Myoidea</taxon>
        <taxon>Myidae</taxon>
        <taxon>Mya</taxon>
    </lineage>
</organism>
<accession>A0ABY7E0P1</accession>
<evidence type="ECO:0000313" key="2">
    <source>
        <dbReference type="EMBL" id="WAR00731.1"/>
    </source>
</evidence>
<feature type="region of interest" description="Disordered" evidence="1">
    <location>
        <begin position="487"/>
        <end position="509"/>
    </location>
</feature>
<evidence type="ECO:0008006" key="4">
    <source>
        <dbReference type="Google" id="ProtNLM"/>
    </source>
</evidence>
<proteinExistence type="predicted"/>
<dbReference type="Proteomes" id="UP001164746">
    <property type="component" value="Chromosome 3"/>
</dbReference>
<evidence type="ECO:0000256" key="1">
    <source>
        <dbReference type="SAM" id="MobiDB-lite"/>
    </source>
</evidence>
<dbReference type="EMBL" id="CP111014">
    <property type="protein sequence ID" value="WAR00731.1"/>
    <property type="molecule type" value="Genomic_DNA"/>
</dbReference>
<gene>
    <name evidence="2" type="ORF">MAR_025103</name>
</gene>